<dbReference type="Proteomes" id="UP000813462">
    <property type="component" value="Unassembled WGS sequence"/>
</dbReference>
<dbReference type="InterPro" id="IPR029058">
    <property type="entry name" value="AB_hydrolase_fold"/>
</dbReference>
<dbReference type="Pfam" id="PF12697">
    <property type="entry name" value="Abhydrolase_6"/>
    <property type="match status" value="1"/>
</dbReference>
<dbReference type="Gene3D" id="3.40.1440.10">
    <property type="entry name" value="GIY-YIG endonuclease"/>
    <property type="match status" value="1"/>
</dbReference>
<dbReference type="SUPFAM" id="SSF52058">
    <property type="entry name" value="L domain-like"/>
    <property type="match status" value="1"/>
</dbReference>
<sequence length="915" mass="102310">MEILPCSSSPCCYVNLKGKLVAKSSNTNKSKLQTFRKGRILFAKIECVNGSLRFHNLGQSFLRNPNHQGGFGSSNAHQSDKHVDSKVLSGSYNGYVIDGEEDARTLSETGKSGTKVLIPGLPDESSGESAAPIRSCFWQWKPKFNVHYEKTGCENVTSPPVLFLPGFGVGSFHYDKQLKDLGRDHRVWAIDFLGQGMSLPFEDPTPMSKEGVASDKKDQAWGFGDETEPWASELVYSMDLWQDQVRYFIEQVIGEPVYLVGNSLGGYVALYFAACNPHLVKGVTLLNATPFWGFLPNSIKSPRLARLFPWAGTFPLPSRVRKLTEIVWQKISDPNSIAEILKQVYADHSTKVDNVFSRILETTRHPAAAASFASIMFAPKGQLSFWEALSRCRENNVPISLMYGKEDPWVRPVWGLQVKRRVPEAPYYEISPAGHCPHDEVPEVVNYLLRGWIKNLESHGSITLPLLDDSANVQSDITKDLEFVRDGAAKSVSVHFFGSEFSLWNQISAYVKSRCVQLPSLGKLPLLEFLTIDEMDATMYFCSDSKENTGVADDVSLKRLSLKSMPNLLGWSSAEGRVILSCLKELKVEDAPEFINLPNLPSIECLELIYCREDILMNVTEMTSPSNITLGGFEELVDLPQGLLSNKTGLLSFEIKDCPKLVNFSGELNSLSLLQSLSISNCPNIKCLSELGVLKALKSLAIDRCHGLLSLPEEEIQGLTSLQHFSLSNCENITALPYTMQQFTNLQTLHIWSCPKVDSLPEWLGNLVSLRELELWYCENLLYLPESMQGLTALQFLSIWGCPQLEIHLEKDRGPDCLKQHNGELKGGAKASRAGRPWICACLIQGFQDRSEASVFESKWKSFSRKLPQKKKNDDEKQVEECSVLLLQHRQAALNKVKGSFDCAHLEIDWHLNPL</sequence>
<name>A0A978VCD4_ZIZJJ</name>
<dbReference type="InterPro" id="IPR032675">
    <property type="entry name" value="LRR_dom_sf"/>
</dbReference>
<dbReference type="Gene3D" id="3.40.50.1820">
    <property type="entry name" value="alpha/beta hydrolase"/>
    <property type="match status" value="1"/>
</dbReference>
<dbReference type="GO" id="GO:0009507">
    <property type="term" value="C:chloroplast"/>
    <property type="evidence" value="ECO:0007669"/>
    <property type="project" value="TreeGrafter"/>
</dbReference>
<dbReference type="EMBL" id="JAEACU010000005">
    <property type="protein sequence ID" value="KAH7528023.1"/>
    <property type="molecule type" value="Genomic_DNA"/>
</dbReference>
<evidence type="ECO:0000256" key="1">
    <source>
        <dbReference type="ARBA" id="ARBA00022737"/>
    </source>
</evidence>
<evidence type="ECO:0000313" key="5">
    <source>
        <dbReference type="Proteomes" id="UP000813462"/>
    </source>
</evidence>
<dbReference type="SUPFAM" id="SSF53474">
    <property type="entry name" value="alpha/beta-Hydrolases"/>
    <property type="match status" value="1"/>
</dbReference>
<dbReference type="Gene3D" id="3.80.10.10">
    <property type="entry name" value="Ribonuclease Inhibitor"/>
    <property type="match status" value="2"/>
</dbReference>
<gene>
    <name evidence="4" type="ORF">FEM48_Zijuj05G0027800</name>
</gene>
<evidence type="ECO:0000259" key="3">
    <source>
        <dbReference type="Pfam" id="PF23598"/>
    </source>
</evidence>
<feature type="domain" description="AB hydrolase-1" evidence="2">
    <location>
        <begin position="161"/>
        <end position="445"/>
    </location>
</feature>
<dbReference type="InterPro" id="IPR044211">
    <property type="entry name" value="PPH_chloroplastic"/>
</dbReference>
<dbReference type="AlphaFoldDB" id="A0A978VCD4"/>
<dbReference type="InterPro" id="IPR000073">
    <property type="entry name" value="AB_hydrolase_1"/>
</dbReference>
<dbReference type="InterPro" id="IPR035901">
    <property type="entry name" value="GIY-YIG_endonuc_sf"/>
</dbReference>
<organism evidence="4 5">
    <name type="scientific">Ziziphus jujuba var. spinosa</name>
    <dbReference type="NCBI Taxonomy" id="714518"/>
    <lineage>
        <taxon>Eukaryota</taxon>
        <taxon>Viridiplantae</taxon>
        <taxon>Streptophyta</taxon>
        <taxon>Embryophyta</taxon>
        <taxon>Tracheophyta</taxon>
        <taxon>Spermatophyta</taxon>
        <taxon>Magnoliopsida</taxon>
        <taxon>eudicotyledons</taxon>
        <taxon>Gunneridae</taxon>
        <taxon>Pentapetalae</taxon>
        <taxon>rosids</taxon>
        <taxon>fabids</taxon>
        <taxon>Rosales</taxon>
        <taxon>Rhamnaceae</taxon>
        <taxon>Paliureae</taxon>
        <taxon>Ziziphus</taxon>
    </lineage>
</organism>
<reference evidence="4" key="1">
    <citation type="journal article" date="2021" name="Front. Plant Sci.">
        <title>Chromosome-Scale Genome Assembly for Chinese Sour Jujube and Insights Into Its Genome Evolution and Domestication Signature.</title>
        <authorList>
            <person name="Shen L.-Y."/>
            <person name="Luo H."/>
            <person name="Wang X.-L."/>
            <person name="Wang X.-M."/>
            <person name="Qiu X.-J."/>
            <person name="Liu H."/>
            <person name="Zhou S.-S."/>
            <person name="Jia K.-H."/>
            <person name="Nie S."/>
            <person name="Bao Y.-T."/>
            <person name="Zhang R.-G."/>
            <person name="Yun Q.-Z."/>
            <person name="Chai Y.-H."/>
            <person name="Lu J.-Y."/>
            <person name="Li Y."/>
            <person name="Zhao S.-W."/>
            <person name="Mao J.-F."/>
            <person name="Jia S.-G."/>
            <person name="Mao Y.-M."/>
        </authorList>
    </citation>
    <scope>NUCLEOTIDE SEQUENCE</scope>
    <source>
        <strain evidence="4">AT0</strain>
        <tissue evidence="4">Leaf</tissue>
    </source>
</reference>
<dbReference type="GO" id="GO:0015996">
    <property type="term" value="P:chlorophyll catabolic process"/>
    <property type="evidence" value="ECO:0007669"/>
    <property type="project" value="InterPro"/>
</dbReference>
<evidence type="ECO:0000313" key="4">
    <source>
        <dbReference type="EMBL" id="KAH7528023.1"/>
    </source>
</evidence>
<accession>A0A978VCD4</accession>
<evidence type="ECO:0008006" key="6">
    <source>
        <dbReference type="Google" id="ProtNLM"/>
    </source>
</evidence>
<dbReference type="FunFam" id="3.40.50.1820:FF:000136">
    <property type="entry name" value="Pheophytinase, chloroplastic"/>
    <property type="match status" value="1"/>
</dbReference>
<keyword evidence="1" id="KW-0677">Repeat</keyword>
<proteinExistence type="predicted"/>
<feature type="domain" description="Disease resistance R13L4/SHOC-2-like LRR" evidence="3">
    <location>
        <begin position="667"/>
        <end position="800"/>
    </location>
</feature>
<dbReference type="GO" id="GO:0080124">
    <property type="term" value="F:pheophytinase activity"/>
    <property type="evidence" value="ECO:0007669"/>
    <property type="project" value="InterPro"/>
</dbReference>
<dbReference type="PANTHER" id="PTHR47280">
    <property type="entry name" value="PHEOPHYTINASE, CHLOROPLASTIC"/>
    <property type="match status" value="1"/>
</dbReference>
<protein>
    <recommendedName>
        <fullName evidence="6">Pheophytinase, chloroplastic</fullName>
    </recommendedName>
</protein>
<dbReference type="PANTHER" id="PTHR47280:SF1">
    <property type="entry name" value="PHEOPHYTINASE, CHLOROPLASTIC"/>
    <property type="match status" value="1"/>
</dbReference>
<comment type="caution">
    <text evidence="4">The sequence shown here is derived from an EMBL/GenBank/DDBJ whole genome shotgun (WGS) entry which is preliminary data.</text>
</comment>
<dbReference type="InterPro" id="IPR055414">
    <property type="entry name" value="LRR_R13L4/SHOC2-like"/>
</dbReference>
<evidence type="ECO:0000259" key="2">
    <source>
        <dbReference type="Pfam" id="PF12697"/>
    </source>
</evidence>
<dbReference type="Pfam" id="PF23598">
    <property type="entry name" value="LRR_14"/>
    <property type="match status" value="1"/>
</dbReference>